<keyword evidence="1" id="KW-0732">Signal</keyword>
<feature type="domain" description="DUF4829" evidence="2">
    <location>
        <begin position="44"/>
        <end position="152"/>
    </location>
</feature>
<organism evidence="3 4">
    <name type="scientific">Funiculus sociatus GB2-A5</name>
    <dbReference type="NCBI Taxonomy" id="2933946"/>
    <lineage>
        <taxon>Bacteria</taxon>
        <taxon>Bacillati</taxon>
        <taxon>Cyanobacteriota</taxon>
        <taxon>Cyanophyceae</taxon>
        <taxon>Coleofasciculales</taxon>
        <taxon>Coleofasciculaceae</taxon>
        <taxon>Funiculus</taxon>
    </lineage>
</organism>
<accession>A0ABV0JI73</accession>
<dbReference type="EMBL" id="JAMPKK010000002">
    <property type="protein sequence ID" value="MEP0863144.1"/>
    <property type="molecule type" value="Genomic_DNA"/>
</dbReference>
<keyword evidence="4" id="KW-1185">Reference proteome</keyword>
<dbReference type="InterPro" id="IPR032256">
    <property type="entry name" value="DUF4829"/>
</dbReference>
<dbReference type="Pfam" id="PF16111">
    <property type="entry name" value="DUF4829"/>
    <property type="match status" value="1"/>
</dbReference>
<comment type="caution">
    <text evidence="3">The sequence shown here is derived from an EMBL/GenBank/DDBJ whole genome shotgun (WGS) entry which is preliminary data.</text>
</comment>
<protein>
    <submittedName>
        <fullName evidence="3">DUF4829 domain-containing protein</fullName>
    </submittedName>
</protein>
<feature type="signal peptide" evidence="1">
    <location>
        <begin position="1"/>
        <end position="23"/>
    </location>
</feature>
<dbReference type="RefSeq" id="WP_190427807.1">
    <property type="nucleotide sequence ID" value="NZ_JAMPKK010000002.1"/>
</dbReference>
<dbReference type="Gene3D" id="3.10.450.100">
    <property type="entry name" value="NTF2-like, domain 1"/>
    <property type="match status" value="1"/>
</dbReference>
<evidence type="ECO:0000256" key="1">
    <source>
        <dbReference type="SAM" id="SignalP"/>
    </source>
</evidence>
<feature type="chain" id="PRO_5045688647" evidence="1">
    <location>
        <begin position="24"/>
        <end position="155"/>
    </location>
</feature>
<sequence>MKRAILAISTLLLTTSIIAPVQAQTFETQSSREIAAGLTLAPAESVLQKYFQAIALRNYQEAYNLLSPRYRAQISYQQFVKMYRDYIIKGVTIKSVQLMPEFSTNNGHKFAVEYSASYIQPVFSANDQQLPQFYTLVAPNSSIGQWLIDGIGTAP</sequence>
<gene>
    <name evidence="3" type="ORF">NDI37_01510</name>
</gene>
<proteinExistence type="predicted"/>
<reference evidence="3 4" key="1">
    <citation type="submission" date="2022-04" db="EMBL/GenBank/DDBJ databases">
        <title>Positive selection, recombination, and allopatry shape intraspecific diversity of widespread and dominant cyanobacteria.</title>
        <authorList>
            <person name="Wei J."/>
            <person name="Shu W."/>
            <person name="Hu C."/>
        </authorList>
    </citation>
    <scope>NUCLEOTIDE SEQUENCE [LARGE SCALE GENOMIC DNA]</scope>
    <source>
        <strain evidence="3 4">GB2-A5</strain>
    </source>
</reference>
<evidence type="ECO:0000259" key="2">
    <source>
        <dbReference type="Pfam" id="PF16111"/>
    </source>
</evidence>
<evidence type="ECO:0000313" key="3">
    <source>
        <dbReference type="EMBL" id="MEP0863144.1"/>
    </source>
</evidence>
<evidence type="ECO:0000313" key="4">
    <source>
        <dbReference type="Proteomes" id="UP001442494"/>
    </source>
</evidence>
<name>A0ABV0JI73_9CYAN</name>
<dbReference type="Proteomes" id="UP001442494">
    <property type="component" value="Unassembled WGS sequence"/>
</dbReference>